<organism evidence="1 2">
    <name type="scientific">Prochlorococcus phage P-SSM3</name>
    <dbReference type="NCBI Taxonomy" id="536453"/>
    <lineage>
        <taxon>Viruses</taxon>
        <taxon>Duplodnaviria</taxon>
        <taxon>Heunggongvirae</taxon>
        <taxon>Uroviricota</taxon>
        <taxon>Caudoviricetes</taxon>
        <taxon>Pantevenvirales</taxon>
        <taxon>Kyanoviridae</taxon>
        <taxon>Ronodorvirus</taxon>
        <taxon>Ronodorvirus pssm3</taxon>
    </lineage>
</organism>
<dbReference type="RefSeq" id="YP_008130068.1">
    <property type="nucleotide sequence ID" value="NC_021559.1"/>
</dbReference>
<protein>
    <submittedName>
        <fullName evidence="1">Uncharacterized protein</fullName>
    </submittedName>
</protein>
<accession>R9S7S0</accession>
<dbReference type="KEGG" id="vg:15956821"/>
<proteinExistence type="predicted"/>
<gene>
    <name evidence="1" type="ORF">PRAG_00140</name>
</gene>
<name>R9S7S0_9CAUD</name>
<sequence length="87" mass="9402">MNVSKTKINLYKFVSTTGIAAASDAEPKEKATVAVQEKQVEAINQLGGVVNGIAASLIKIEEIELARARALAKKAREFKPDYTTPKK</sequence>
<dbReference type="GeneID" id="15956821"/>
<evidence type="ECO:0000313" key="1">
    <source>
        <dbReference type="EMBL" id="AGN12079.1"/>
    </source>
</evidence>
<dbReference type="Proteomes" id="UP000201670">
    <property type="component" value="Segment"/>
</dbReference>
<keyword evidence="2" id="KW-1185">Reference proteome</keyword>
<dbReference type="EMBL" id="HQ337021">
    <property type="protein sequence ID" value="AGN12079.1"/>
    <property type="molecule type" value="Genomic_DNA"/>
</dbReference>
<evidence type="ECO:0000313" key="2">
    <source>
        <dbReference type="Proteomes" id="UP000201670"/>
    </source>
</evidence>
<reference evidence="1 2" key="1">
    <citation type="submission" date="2010-10" db="EMBL/GenBank/DDBJ databases">
        <title>The Genome Sequence of Prochlorococcus phage P-SSM3.</title>
        <authorList>
            <consortium name="The Broad Institute Genome Sequencing Platform"/>
            <person name="Henn M.R."/>
            <person name="Sullivan M.S."/>
            <person name="Osburne M.S."/>
            <person name="Levin J."/>
            <person name="Malboeuf C."/>
            <person name="Casali M."/>
            <person name="Russ C."/>
            <person name="Lennon N."/>
            <person name="Chapman S.B."/>
            <person name="Erlich R."/>
            <person name="Young S.K."/>
            <person name="Yandava C."/>
            <person name="Zeng Q."/>
            <person name="Alvarado L."/>
            <person name="Anderson S."/>
            <person name="Berlin A."/>
            <person name="Chen Z."/>
            <person name="Freedman E."/>
            <person name="Gellesch M."/>
            <person name="Goldberg J."/>
            <person name="Green L."/>
            <person name="Griggs A."/>
            <person name="Gujja S."/>
            <person name="Heilman E.R."/>
            <person name="Heiman D."/>
            <person name="Hollinger A."/>
            <person name="Howarth C."/>
            <person name="Larson L."/>
            <person name="Mehta T."/>
            <person name="Pearson M."/>
            <person name="Roberts A."/>
            <person name="Ryan E."/>
            <person name="Saif S."/>
            <person name="Shea T."/>
            <person name="Shenoy N."/>
            <person name="Sisk P."/>
            <person name="Stolte C."/>
            <person name="Sykes S."/>
            <person name="White J."/>
            <person name="Yu Q."/>
            <person name="Coleman M.L."/>
            <person name="Huang K.H."/>
            <person name="Weigele P.R."/>
            <person name="DeFrancesco A.S."/>
            <person name="Kern S.E."/>
            <person name="Thompson L.R."/>
            <person name="Fu R."/>
            <person name="Hombeck B."/>
            <person name="Chisholm S.W."/>
            <person name="Haas B."/>
            <person name="Nusbaum C."/>
            <person name="Birren B."/>
        </authorList>
    </citation>
    <scope>NUCLEOTIDE SEQUENCE [LARGE SCALE GENOMIC DNA]</scope>
    <source>
        <strain evidence="1 2">P-SSM3</strain>
    </source>
</reference>